<keyword evidence="3" id="KW-0732">Signal</keyword>
<sequence length="140" mass="15037">MLSRSVPRLVAGLLLCLAALLTGCSSAAPSASPADTAPGVSAAPGWARGMGTVREARLPAEARATLALIDGGGPFPYARDGVVFGNFERMLPLHQRGYYHEYTVRTPGERDRGARRIVTGQAGEIYYTDDHYESFRAVLR</sequence>
<evidence type="ECO:0000256" key="2">
    <source>
        <dbReference type="ARBA" id="ARBA00022801"/>
    </source>
</evidence>
<feature type="chain" id="PRO_5024786649" evidence="3">
    <location>
        <begin position="28"/>
        <end position="140"/>
    </location>
</feature>
<dbReference type="SUPFAM" id="SSF53933">
    <property type="entry name" value="Microbial ribonucleases"/>
    <property type="match status" value="1"/>
</dbReference>
<proteinExistence type="predicted"/>
<dbReference type="Proteomes" id="UP000326179">
    <property type="component" value="Chromosome"/>
</dbReference>
<protein>
    <submittedName>
        <fullName evidence="4">Ribonuclease N</fullName>
    </submittedName>
</protein>
<dbReference type="Pfam" id="PF00545">
    <property type="entry name" value="Ribonuclease"/>
    <property type="match status" value="1"/>
</dbReference>
<dbReference type="AlphaFoldDB" id="A0A5Q0LKC0"/>
<dbReference type="EMBL" id="CP045643">
    <property type="protein sequence ID" value="QFZ77500.1"/>
    <property type="molecule type" value="Genomic_DNA"/>
</dbReference>
<accession>A0A5Q0LKC0</accession>
<dbReference type="Gene3D" id="3.10.450.30">
    <property type="entry name" value="Microbial ribonucleases"/>
    <property type="match status" value="1"/>
</dbReference>
<dbReference type="GO" id="GO:0016787">
    <property type="term" value="F:hydrolase activity"/>
    <property type="evidence" value="ECO:0007669"/>
    <property type="project" value="UniProtKB-KW"/>
</dbReference>
<dbReference type="InterPro" id="IPR000026">
    <property type="entry name" value="N1-like"/>
</dbReference>
<name>A0A5Q0LKC0_9ACTN</name>
<dbReference type="GO" id="GO:0004521">
    <property type="term" value="F:RNA endonuclease activity"/>
    <property type="evidence" value="ECO:0007669"/>
    <property type="project" value="InterPro"/>
</dbReference>
<feature type="signal peptide" evidence="3">
    <location>
        <begin position="1"/>
        <end position="27"/>
    </location>
</feature>
<evidence type="ECO:0000313" key="5">
    <source>
        <dbReference type="Proteomes" id="UP000326179"/>
    </source>
</evidence>
<organism evidence="4 5">
    <name type="scientific">Streptomyces fagopyri</name>
    <dbReference type="NCBI Taxonomy" id="2662397"/>
    <lineage>
        <taxon>Bacteria</taxon>
        <taxon>Bacillati</taxon>
        <taxon>Actinomycetota</taxon>
        <taxon>Actinomycetes</taxon>
        <taxon>Kitasatosporales</taxon>
        <taxon>Streptomycetaceae</taxon>
        <taxon>Streptomyces</taxon>
    </lineage>
</organism>
<reference evidence="4 5" key="1">
    <citation type="submission" date="2019-10" db="EMBL/GenBank/DDBJ databases">
        <title>A novel species.</title>
        <authorList>
            <person name="Gao J."/>
        </authorList>
    </citation>
    <scope>NUCLEOTIDE SEQUENCE [LARGE SCALE GENOMIC DNA]</scope>
    <source>
        <strain evidence="4 5">QMT-28</strain>
    </source>
</reference>
<keyword evidence="2" id="KW-0378">Hydrolase</keyword>
<dbReference type="InterPro" id="IPR016191">
    <property type="entry name" value="Ribonuclease/ribotoxin"/>
</dbReference>
<gene>
    <name evidence="4" type="ORF">GFH48_33205</name>
</gene>
<keyword evidence="5" id="KW-1185">Reference proteome</keyword>
<keyword evidence="1" id="KW-0540">Nuclease</keyword>
<evidence type="ECO:0000256" key="1">
    <source>
        <dbReference type="ARBA" id="ARBA00022722"/>
    </source>
</evidence>
<evidence type="ECO:0000256" key="3">
    <source>
        <dbReference type="SAM" id="SignalP"/>
    </source>
</evidence>
<evidence type="ECO:0000313" key="4">
    <source>
        <dbReference type="EMBL" id="QFZ77500.1"/>
    </source>
</evidence>
<dbReference type="RefSeq" id="WP_153291693.1">
    <property type="nucleotide sequence ID" value="NZ_CP045643.1"/>
</dbReference>
<dbReference type="GO" id="GO:0003723">
    <property type="term" value="F:RNA binding"/>
    <property type="evidence" value="ECO:0007669"/>
    <property type="project" value="InterPro"/>
</dbReference>
<dbReference type="KEGG" id="sfy:GFH48_33205"/>
<dbReference type="PROSITE" id="PS51257">
    <property type="entry name" value="PROKAR_LIPOPROTEIN"/>
    <property type="match status" value="1"/>
</dbReference>